<name>A0ABP0AW11_9PEZI</name>
<organism evidence="2 3">
    <name type="scientific">Sporothrix bragantina</name>
    <dbReference type="NCBI Taxonomy" id="671064"/>
    <lineage>
        <taxon>Eukaryota</taxon>
        <taxon>Fungi</taxon>
        <taxon>Dikarya</taxon>
        <taxon>Ascomycota</taxon>
        <taxon>Pezizomycotina</taxon>
        <taxon>Sordariomycetes</taxon>
        <taxon>Sordariomycetidae</taxon>
        <taxon>Ophiostomatales</taxon>
        <taxon>Ophiostomataceae</taxon>
        <taxon>Sporothrix</taxon>
    </lineage>
</organism>
<comment type="caution">
    <text evidence="2">The sequence shown here is derived from an EMBL/GenBank/DDBJ whole genome shotgun (WGS) entry which is preliminary data.</text>
</comment>
<protein>
    <recommendedName>
        <fullName evidence="4">F-box domain-containing protein</fullName>
    </recommendedName>
</protein>
<feature type="region of interest" description="Disordered" evidence="1">
    <location>
        <begin position="614"/>
        <end position="637"/>
    </location>
</feature>
<proteinExistence type="predicted"/>
<evidence type="ECO:0000256" key="1">
    <source>
        <dbReference type="SAM" id="MobiDB-lite"/>
    </source>
</evidence>
<accession>A0ABP0AW11</accession>
<feature type="compositionally biased region" description="Polar residues" evidence="1">
    <location>
        <begin position="959"/>
        <end position="980"/>
    </location>
</feature>
<sequence>MEPATLTISRKRALTMDQSTTAPASTATVVQREIRKSMRVGNRLVKRDVERGYLTALQMRDAMHERRLLYEDWHKHKSEDFDRGKGSDTKEPSNKYNKLDEEWLARNTRRPGFLSFPDGKLNDDDDECITRIYTQSVANARSSDSSSQRSLTACAPGTILPWTKYYKTVEIIPCQHEDATNTLASLSIQSTKAKPNLSPIKIPLPLLPAPKRLLISRSVSLGQSNAGRDDNDDNNNNNNDEDAVYQALKMVPCISQTQSTPLTPDAAAKAKFDLISSISSCPEIVMQVCKYLNLGDVLTLYRTSRVFKSTFDSDQEQNVQRMARQFASAETRSVFSWRRVTKTISPLSYMGIEPQSPWAREFQGRSPQVPMAPTLRYVGMLASRERKVRDIVAMLARAGHRLPRTSATATLKKMWLLMDIPTNGGRVLVLKDKELFTDLDLLTMQMFHVKLVLHFHDPLMGPDHSLAEAHGDPAPGAVPSLPDHLAHLTVSDFLGDSDHSRNDEVAAAAAAREYVIQHQRQLPEHSLVETLLGQRGGLDVLWNMLRGKAYRTLPEVVALKARYDCRPPTFLGHDSTGSEHTEHDNNLDSFTFDFDPGSNWGSLFQTGQGLESLGNIHTESSHSGLSSSTETSPHHDSSYLPDDILFVQDDHLVDILGTRIPHSQMGKDHLEGWGKGSQHLLRPDELVALEAARRVQENPDEHMDLSSHVPFMAIWGNRDFATGDNLLPDMDEMYISDDEHDVFGLDELSSDDGEAVEDSHENKENMGVPIAGHSAPVGPPGSPLNKETAAIAALVAKGVDEDMYPMSEHRLQSQCGNVLVDRDAWQPWQVLKMRWATLTLPEKIDVWWVSHQFRLHKQAWTQREGQDRRASHGNSGNQNGQNNQASEGNQTDPTGLSQISYMQLNAMPNEEAQNGADDVDMGMDTEADEYDDQDYFAGDEEEDGQDDEDSDVDDYQAPPSHNGSSQPSTPSNAQDPSAPQLSRRHQKLVQSCVQWALREQDEVDEALLAQADMPYEAEELDHWDEFLAEASQILAGLDIDSLDNEINEEGWLSEEHMPVTPMPNPEEVLVPEFGGLDDVIRLVEQVYEAQADVDAAEMMIRLDGPVPGTTAYAAAGQRVAKCKDMVQDLTAKLELLLQAEVFAVEM</sequence>
<reference evidence="2 3" key="1">
    <citation type="submission" date="2024-01" db="EMBL/GenBank/DDBJ databases">
        <authorList>
            <person name="Allen C."/>
            <person name="Tagirdzhanova G."/>
        </authorList>
    </citation>
    <scope>NUCLEOTIDE SEQUENCE [LARGE SCALE GENOMIC DNA]</scope>
</reference>
<keyword evidence="3" id="KW-1185">Reference proteome</keyword>
<dbReference type="Proteomes" id="UP001642406">
    <property type="component" value="Unassembled WGS sequence"/>
</dbReference>
<feature type="region of interest" description="Disordered" evidence="1">
    <location>
        <begin position="937"/>
        <end position="985"/>
    </location>
</feature>
<gene>
    <name evidence="2" type="ORF">SBRCBS47491_001136</name>
</gene>
<feature type="compositionally biased region" description="Low complexity" evidence="1">
    <location>
        <begin position="873"/>
        <end position="890"/>
    </location>
</feature>
<dbReference type="EMBL" id="CAWUHC010000006">
    <property type="protein sequence ID" value="CAK7211468.1"/>
    <property type="molecule type" value="Genomic_DNA"/>
</dbReference>
<evidence type="ECO:0000313" key="3">
    <source>
        <dbReference type="Proteomes" id="UP001642406"/>
    </source>
</evidence>
<evidence type="ECO:0000313" key="2">
    <source>
        <dbReference type="EMBL" id="CAK7211468.1"/>
    </source>
</evidence>
<feature type="region of interest" description="Disordered" evidence="1">
    <location>
        <begin position="860"/>
        <end position="895"/>
    </location>
</feature>
<evidence type="ECO:0008006" key="4">
    <source>
        <dbReference type="Google" id="ProtNLM"/>
    </source>
</evidence>
<feature type="compositionally biased region" description="Acidic residues" evidence="1">
    <location>
        <begin position="937"/>
        <end position="954"/>
    </location>
</feature>
<feature type="compositionally biased region" description="Low complexity" evidence="1">
    <location>
        <begin position="617"/>
        <end position="631"/>
    </location>
</feature>